<dbReference type="Gene3D" id="1.10.357.10">
    <property type="entry name" value="Tetracycline Repressor, domain 2"/>
    <property type="match status" value="1"/>
</dbReference>
<keyword evidence="1" id="KW-0805">Transcription regulation</keyword>
<evidence type="ECO:0000256" key="4">
    <source>
        <dbReference type="PROSITE-ProRule" id="PRU00335"/>
    </source>
</evidence>
<feature type="domain" description="HTH tetR-type" evidence="5">
    <location>
        <begin position="38"/>
        <end position="97"/>
    </location>
</feature>
<dbReference type="OrthoDB" id="9806334at2"/>
<name>A0A7C9LF08_9MICO</name>
<keyword evidence="7" id="KW-1185">Reference proteome</keyword>
<reference evidence="6 7" key="1">
    <citation type="submission" date="2019-11" db="EMBL/GenBank/DDBJ databases">
        <title>Agromyces kandeliae sp. nov., isolated from mangrove soil.</title>
        <authorList>
            <person name="Wang R."/>
        </authorList>
    </citation>
    <scope>NUCLEOTIDE SEQUENCE [LARGE SCALE GENOMIC DNA]</scope>
    <source>
        <strain evidence="6 7">JCM 11431</strain>
    </source>
</reference>
<evidence type="ECO:0000313" key="7">
    <source>
        <dbReference type="Proteomes" id="UP000480122"/>
    </source>
</evidence>
<dbReference type="PRINTS" id="PR00455">
    <property type="entry name" value="HTHTETR"/>
</dbReference>
<dbReference type="Pfam" id="PF17937">
    <property type="entry name" value="TetR_C_28"/>
    <property type="match status" value="1"/>
</dbReference>
<dbReference type="GO" id="GO:0003700">
    <property type="term" value="F:DNA-binding transcription factor activity"/>
    <property type="evidence" value="ECO:0007669"/>
    <property type="project" value="TreeGrafter"/>
</dbReference>
<dbReference type="InterPro" id="IPR009057">
    <property type="entry name" value="Homeodomain-like_sf"/>
</dbReference>
<dbReference type="Proteomes" id="UP000480122">
    <property type="component" value="Unassembled WGS sequence"/>
</dbReference>
<dbReference type="InterPro" id="IPR041479">
    <property type="entry name" value="TetR_CgmR_C"/>
</dbReference>
<dbReference type="PANTHER" id="PTHR30055:SF234">
    <property type="entry name" value="HTH-TYPE TRANSCRIPTIONAL REGULATOR BETI"/>
    <property type="match status" value="1"/>
</dbReference>
<evidence type="ECO:0000256" key="3">
    <source>
        <dbReference type="ARBA" id="ARBA00023163"/>
    </source>
</evidence>
<dbReference type="PROSITE" id="PS50977">
    <property type="entry name" value="HTH_TETR_2"/>
    <property type="match status" value="1"/>
</dbReference>
<accession>A0A7C9LF08</accession>
<dbReference type="InterPro" id="IPR050109">
    <property type="entry name" value="HTH-type_TetR-like_transc_reg"/>
</dbReference>
<dbReference type="EMBL" id="WODA01000002">
    <property type="protein sequence ID" value="MUN05755.1"/>
    <property type="molecule type" value="Genomic_DNA"/>
</dbReference>
<sequence length="213" mass="22521">MSPGERRALDTTVAAACSGRQIPLDRPGGRSVCDDECMEMRERILEVTRNLTIERGVVPSLNAVADAAGVSKGGLIHHFPTRAALVDGLARQALEQVDRAMSAAAGEGRAASAWLRLSVPEGDDLDLFRAMAVAHRAMESPGDETIAAATEAAERWERLIADEVGDPVRARIIRLVGDGLAFNAFAGTDAAPAGDLDRLERSLLGEPTAAGRE</sequence>
<dbReference type="GO" id="GO:0000976">
    <property type="term" value="F:transcription cis-regulatory region binding"/>
    <property type="evidence" value="ECO:0007669"/>
    <property type="project" value="TreeGrafter"/>
</dbReference>
<gene>
    <name evidence="6" type="ORF">GLX25_01300</name>
</gene>
<evidence type="ECO:0000313" key="6">
    <source>
        <dbReference type="EMBL" id="MUN05755.1"/>
    </source>
</evidence>
<dbReference type="AlphaFoldDB" id="A0A7C9LF08"/>
<evidence type="ECO:0000256" key="2">
    <source>
        <dbReference type="ARBA" id="ARBA00023125"/>
    </source>
</evidence>
<organism evidence="6 7">
    <name type="scientific">Agromyces luteolus</name>
    <dbReference type="NCBI Taxonomy" id="88373"/>
    <lineage>
        <taxon>Bacteria</taxon>
        <taxon>Bacillati</taxon>
        <taxon>Actinomycetota</taxon>
        <taxon>Actinomycetes</taxon>
        <taxon>Micrococcales</taxon>
        <taxon>Microbacteriaceae</taxon>
        <taxon>Agromyces</taxon>
    </lineage>
</organism>
<evidence type="ECO:0000256" key="1">
    <source>
        <dbReference type="ARBA" id="ARBA00023015"/>
    </source>
</evidence>
<dbReference type="SUPFAM" id="SSF46689">
    <property type="entry name" value="Homeodomain-like"/>
    <property type="match status" value="1"/>
</dbReference>
<keyword evidence="3" id="KW-0804">Transcription</keyword>
<evidence type="ECO:0000259" key="5">
    <source>
        <dbReference type="PROSITE" id="PS50977"/>
    </source>
</evidence>
<proteinExistence type="predicted"/>
<keyword evidence="2 4" id="KW-0238">DNA-binding</keyword>
<dbReference type="InterPro" id="IPR001647">
    <property type="entry name" value="HTH_TetR"/>
</dbReference>
<dbReference type="Pfam" id="PF00440">
    <property type="entry name" value="TetR_N"/>
    <property type="match status" value="1"/>
</dbReference>
<protein>
    <submittedName>
        <fullName evidence="6">TetR family transcriptional regulator</fullName>
    </submittedName>
</protein>
<comment type="caution">
    <text evidence="6">The sequence shown here is derived from an EMBL/GenBank/DDBJ whole genome shotgun (WGS) entry which is preliminary data.</text>
</comment>
<dbReference type="PANTHER" id="PTHR30055">
    <property type="entry name" value="HTH-TYPE TRANSCRIPTIONAL REGULATOR RUTR"/>
    <property type="match status" value="1"/>
</dbReference>
<feature type="DNA-binding region" description="H-T-H motif" evidence="4">
    <location>
        <begin position="60"/>
        <end position="79"/>
    </location>
</feature>